<dbReference type="EMBL" id="BMED01000004">
    <property type="protein sequence ID" value="GGC88460.1"/>
    <property type="molecule type" value="Genomic_DNA"/>
</dbReference>
<evidence type="ECO:0000256" key="1">
    <source>
        <dbReference type="SAM" id="MobiDB-lite"/>
    </source>
</evidence>
<dbReference type="Pfam" id="PF11306">
    <property type="entry name" value="DUF3108"/>
    <property type="match status" value="1"/>
</dbReference>
<proteinExistence type="predicted"/>
<dbReference type="Proteomes" id="UP000637423">
    <property type="component" value="Unassembled WGS sequence"/>
</dbReference>
<name>A0A916UVB8_9BURK</name>
<feature type="region of interest" description="Disordered" evidence="1">
    <location>
        <begin position="112"/>
        <end position="140"/>
    </location>
</feature>
<gene>
    <name evidence="2" type="ORF">GCM10011396_39570</name>
</gene>
<evidence type="ECO:0000313" key="3">
    <source>
        <dbReference type="Proteomes" id="UP000637423"/>
    </source>
</evidence>
<organism evidence="2 3">
    <name type="scientific">Undibacterium terreum</name>
    <dbReference type="NCBI Taxonomy" id="1224302"/>
    <lineage>
        <taxon>Bacteria</taxon>
        <taxon>Pseudomonadati</taxon>
        <taxon>Pseudomonadota</taxon>
        <taxon>Betaproteobacteria</taxon>
        <taxon>Burkholderiales</taxon>
        <taxon>Oxalobacteraceae</taxon>
        <taxon>Undibacterium</taxon>
    </lineage>
</organism>
<dbReference type="RefSeq" id="WP_188567839.1">
    <property type="nucleotide sequence ID" value="NZ_BMED01000004.1"/>
</dbReference>
<accession>A0A916UVB8</accession>
<dbReference type="AlphaFoldDB" id="A0A916UVB8"/>
<reference evidence="2" key="2">
    <citation type="submission" date="2020-09" db="EMBL/GenBank/DDBJ databases">
        <authorList>
            <person name="Sun Q."/>
            <person name="Zhou Y."/>
        </authorList>
    </citation>
    <scope>NUCLEOTIDE SEQUENCE</scope>
    <source>
        <strain evidence="2">CGMCC 1.10998</strain>
    </source>
</reference>
<keyword evidence="3" id="KW-1185">Reference proteome</keyword>
<protein>
    <recommendedName>
        <fullName evidence="4">DUF3108 domain-containing protein</fullName>
    </recommendedName>
</protein>
<sequence length="367" mass="39482">MLIATVLLHVLVIYWASEHVSLPAHQDQAEKTVEISLSPRPLETGMQQPVARADKTETPPAAPARPRSRPVAPAVPVTAPAALSNPDSSAAEETSPAEIAALTAPLEIKEASPEKAAAMAETPASPASEEKPATAKAPEYVVLPPPSARLTLELSNTKPGQPNPYLGEGEINWEAGDGKYKMSMKAGLKILFASVNLLTMRSEGLLDSHGIAPVLSSETRRGRSETATHFNREEKTISFSASTKTAVLSDGAQDKNTILMQLAGIGNADARQMQAGREFAIQIGEDRDATVFQFVVQGQEKITTKLGNLTTWHLVRPPRPGSYNSRLDVWLAPELHWYPVQIRNTESNGAVTTQSVTKITQITNQGH</sequence>
<evidence type="ECO:0000313" key="2">
    <source>
        <dbReference type="EMBL" id="GGC88460.1"/>
    </source>
</evidence>
<feature type="region of interest" description="Disordered" evidence="1">
    <location>
        <begin position="36"/>
        <end position="73"/>
    </location>
</feature>
<evidence type="ECO:0008006" key="4">
    <source>
        <dbReference type="Google" id="ProtNLM"/>
    </source>
</evidence>
<comment type="caution">
    <text evidence="2">The sequence shown here is derived from an EMBL/GenBank/DDBJ whole genome shotgun (WGS) entry which is preliminary data.</text>
</comment>
<reference evidence="2" key="1">
    <citation type="journal article" date="2014" name="Int. J. Syst. Evol. Microbiol.">
        <title>Complete genome sequence of Corynebacterium casei LMG S-19264T (=DSM 44701T), isolated from a smear-ripened cheese.</title>
        <authorList>
            <consortium name="US DOE Joint Genome Institute (JGI-PGF)"/>
            <person name="Walter F."/>
            <person name="Albersmeier A."/>
            <person name="Kalinowski J."/>
            <person name="Ruckert C."/>
        </authorList>
    </citation>
    <scope>NUCLEOTIDE SEQUENCE</scope>
    <source>
        <strain evidence="2">CGMCC 1.10998</strain>
    </source>
</reference>
<dbReference type="InterPro" id="IPR021457">
    <property type="entry name" value="DUF3108"/>
</dbReference>
<feature type="compositionally biased region" description="Low complexity" evidence="1">
    <location>
        <begin position="114"/>
        <end position="127"/>
    </location>
</feature>